<dbReference type="InterPro" id="IPR014710">
    <property type="entry name" value="RmlC-like_jellyroll"/>
</dbReference>
<dbReference type="OrthoDB" id="479699at2"/>
<keyword evidence="3" id="KW-1185">Reference proteome</keyword>
<gene>
    <name evidence="2" type="ORF">GRI32_05530</name>
</gene>
<evidence type="ECO:0000313" key="3">
    <source>
        <dbReference type="Proteomes" id="UP000435243"/>
    </source>
</evidence>
<evidence type="ECO:0000313" key="2">
    <source>
        <dbReference type="EMBL" id="MXO88197.1"/>
    </source>
</evidence>
<dbReference type="PANTHER" id="PTHR12461">
    <property type="entry name" value="HYPOXIA-INDUCIBLE FACTOR 1 ALPHA INHIBITOR-RELATED"/>
    <property type="match status" value="1"/>
</dbReference>
<sequence>MRSRSCHARDAARFVTPIEEIAACDGPAFERDYRPQYRPLVIRGLAREWPIVQAGLKSPEAALSMIEQLDSGAPTDIMLAPESEHGRFFYSPDLRGFNFRRERLSLSGLAQHLRTIAGDPAPIGIYAGATSTATHLPGFDQRNPLPLVADMQAIARIWLGNATQVATHFDLSDNFAVVAVGRRRFTLFPPEQTGNLYVGPLNVTLAGQPVSMVDPLAPDLERYPRYATALETALFVDLEAGDAIYIPTLWWHHVEASAPINVLMNYWHNDVARGGGFLALVHAMMAIRDLPLPQRQAWRAWFDHMVFGEDAAGAADHLPLHARGVNGPPSPERSEMIRRFVMQVLGTS</sequence>
<reference evidence="2 3" key="1">
    <citation type="submission" date="2019-12" db="EMBL/GenBank/DDBJ databases">
        <title>Genomic-based taxomic classification of the family Erythrobacteraceae.</title>
        <authorList>
            <person name="Xu L."/>
        </authorList>
    </citation>
    <scope>NUCLEOTIDE SEQUENCE [LARGE SCALE GENOMIC DNA]</scope>
    <source>
        <strain evidence="2 3">JCM 16339</strain>
    </source>
</reference>
<organism evidence="2 3">
    <name type="scientific">Alteraurantiacibacter aestuarii</name>
    <dbReference type="NCBI Taxonomy" id="650004"/>
    <lineage>
        <taxon>Bacteria</taxon>
        <taxon>Pseudomonadati</taxon>
        <taxon>Pseudomonadota</taxon>
        <taxon>Alphaproteobacteria</taxon>
        <taxon>Sphingomonadales</taxon>
        <taxon>Erythrobacteraceae</taxon>
        <taxon>Alteraurantiacibacter</taxon>
    </lineage>
</organism>
<dbReference type="Pfam" id="PF13621">
    <property type="entry name" value="Cupin_8"/>
    <property type="match status" value="1"/>
</dbReference>
<dbReference type="InterPro" id="IPR041667">
    <property type="entry name" value="Cupin_8"/>
</dbReference>
<dbReference type="Proteomes" id="UP000435243">
    <property type="component" value="Unassembled WGS sequence"/>
</dbReference>
<dbReference type="RefSeq" id="WP_160590312.1">
    <property type="nucleotide sequence ID" value="NZ_BAAAFP010000001.1"/>
</dbReference>
<dbReference type="PROSITE" id="PS51184">
    <property type="entry name" value="JMJC"/>
    <property type="match status" value="1"/>
</dbReference>
<dbReference type="SUPFAM" id="SSF51197">
    <property type="entry name" value="Clavaminate synthase-like"/>
    <property type="match status" value="1"/>
</dbReference>
<proteinExistence type="predicted"/>
<dbReference type="PANTHER" id="PTHR12461:SF105">
    <property type="entry name" value="HYPOXIA-INDUCIBLE FACTOR 1-ALPHA INHIBITOR"/>
    <property type="match status" value="1"/>
</dbReference>
<dbReference type="AlphaFoldDB" id="A0A844ZMW7"/>
<name>A0A844ZMW7_9SPHN</name>
<protein>
    <submittedName>
        <fullName evidence="2">Cupin-like domain-containing protein</fullName>
    </submittedName>
</protein>
<dbReference type="EMBL" id="WTYY01000003">
    <property type="protein sequence ID" value="MXO88197.1"/>
    <property type="molecule type" value="Genomic_DNA"/>
</dbReference>
<accession>A0A844ZMW7</accession>
<comment type="caution">
    <text evidence="2">The sequence shown here is derived from an EMBL/GenBank/DDBJ whole genome shotgun (WGS) entry which is preliminary data.</text>
</comment>
<dbReference type="SMART" id="SM00558">
    <property type="entry name" value="JmjC"/>
    <property type="match status" value="1"/>
</dbReference>
<dbReference type="Gene3D" id="2.60.120.10">
    <property type="entry name" value="Jelly Rolls"/>
    <property type="match status" value="1"/>
</dbReference>
<dbReference type="InterPro" id="IPR003347">
    <property type="entry name" value="JmjC_dom"/>
</dbReference>
<feature type="domain" description="JmjC" evidence="1">
    <location>
        <begin position="108"/>
        <end position="283"/>
    </location>
</feature>
<evidence type="ECO:0000259" key="1">
    <source>
        <dbReference type="PROSITE" id="PS51184"/>
    </source>
</evidence>